<name>A0A8J5QCC4_FUSOX</name>
<comment type="caution">
    <text evidence="1">The sequence shown here is derived from an EMBL/GenBank/DDBJ whole genome shotgun (WGS) entry which is preliminary data.</text>
</comment>
<protein>
    <submittedName>
        <fullName evidence="1">Uncharacterized protein</fullName>
    </submittedName>
</protein>
<dbReference type="Proteomes" id="UP000693942">
    <property type="component" value="Unassembled WGS sequence"/>
</dbReference>
<reference evidence="1" key="1">
    <citation type="submission" date="2021-04" db="EMBL/GenBank/DDBJ databases">
        <title>First draft genome resource for Brassicaceae pathogens Fusarium oxysporum f. sp. raphani and Fusarium oxysporum f. sp. rapae.</title>
        <authorList>
            <person name="Asai S."/>
        </authorList>
    </citation>
    <scope>NUCLEOTIDE SEQUENCE</scope>
    <source>
        <strain evidence="1">Tf1262</strain>
    </source>
</reference>
<dbReference type="EMBL" id="JAELUR010000005">
    <property type="protein sequence ID" value="KAG7431772.1"/>
    <property type="molecule type" value="Genomic_DNA"/>
</dbReference>
<gene>
    <name evidence="1" type="ORF">Forpi1262_v008085</name>
</gene>
<sequence>MTNVEEREIMGLP</sequence>
<proteinExistence type="predicted"/>
<evidence type="ECO:0000313" key="2">
    <source>
        <dbReference type="Proteomes" id="UP000693942"/>
    </source>
</evidence>
<evidence type="ECO:0000313" key="1">
    <source>
        <dbReference type="EMBL" id="KAG7431772.1"/>
    </source>
</evidence>
<accession>A0A8J5QCC4</accession>
<organism evidence="1 2">
    <name type="scientific">Fusarium oxysporum f. sp. raphani</name>
    <dbReference type="NCBI Taxonomy" id="96318"/>
    <lineage>
        <taxon>Eukaryota</taxon>
        <taxon>Fungi</taxon>
        <taxon>Dikarya</taxon>
        <taxon>Ascomycota</taxon>
        <taxon>Pezizomycotina</taxon>
        <taxon>Sordariomycetes</taxon>
        <taxon>Hypocreomycetidae</taxon>
        <taxon>Hypocreales</taxon>
        <taxon>Nectriaceae</taxon>
        <taxon>Fusarium</taxon>
        <taxon>Fusarium oxysporum species complex</taxon>
    </lineage>
</organism>